<evidence type="ECO:0000313" key="1">
    <source>
        <dbReference type="EMBL" id="ELW70163.1"/>
    </source>
</evidence>
<reference evidence="2" key="2">
    <citation type="journal article" date="2013" name="Nat. Commun.">
        <title>Genome of the Chinese tree shrew.</title>
        <authorList>
            <person name="Fan Y."/>
            <person name="Huang Z.Y."/>
            <person name="Cao C.C."/>
            <person name="Chen C.S."/>
            <person name="Chen Y.X."/>
            <person name="Fan D.D."/>
            <person name="He J."/>
            <person name="Hou H.L."/>
            <person name="Hu L."/>
            <person name="Hu X.T."/>
            <person name="Jiang X.T."/>
            <person name="Lai R."/>
            <person name="Lang Y.S."/>
            <person name="Liang B."/>
            <person name="Liao S.G."/>
            <person name="Mu D."/>
            <person name="Ma Y.Y."/>
            <person name="Niu Y.Y."/>
            <person name="Sun X.Q."/>
            <person name="Xia J.Q."/>
            <person name="Xiao J."/>
            <person name="Xiong Z.Q."/>
            <person name="Xu L."/>
            <person name="Yang L."/>
            <person name="Zhang Y."/>
            <person name="Zhao W."/>
            <person name="Zhao X.D."/>
            <person name="Zheng Y.T."/>
            <person name="Zhou J.M."/>
            <person name="Zhu Y.B."/>
            <person name="Zhang G.J."/>
            <person name="Wang J."/>
            <person name="Yao Y.G."/>
        </authorList>
    </citation>
    <scope>NUCLEOTIDE SEQUENCE [LARGE SCALE GENOMIC DNA]</scope>
</reference>
<keyword evidence="2" id="KW-1185">Reference proteome</keyword>
<protein>
    <submittedName>
        <fullName evidence="1">Uncharacterized protein</fullName>
    </submittedName>
</protein>
<dbReference type="AlphaFoldDB" id="L9L5C1"/>
<proteinExistence type="predicted"/>
<name>L9L5C1_TUPCH</name>
<sequence>MPIHRVSERRVSSALIWRAASHGGVPADAPALLPCSSYVLKQKPNMQPPTSIGMPRARSNELSGIRQMVKLAEPDTELHFH</sequence>
<dbReference type="EMBL" id="KB320505">
    <property type="protein sequence ID" value="ELW70163.1"/>
    <property type="molecule type" value="Genomic_DNA"/>
</dbReference>
<dbReference type="Proteomes" id="UP000011518">
    <property type="component" value="Unassembled WGS sequence"/>
</dbReference>
<reference evidence="2" key="1">
    <citation type="submission" date="2012-07" db="EMBL/GenBank/DDBJ databases">
        <title>Genome of the Chinese tree shrew, a rising model animal genetically related to primates.</title>
        <authorList>
            <person name="Zhang G."/>
            <person name="Fan Y."/>
            <person name="Yao Y."/>
            <person name="Huang Z."/>
        </authorList>
    </citation>
    <scope>NUCLEOTIDE SEQUENCE [LARGE SCALE GENOMIC DNA]</scope>
</reference>
<organism evidence="1 2">
    <name type="scientific">Tupaia chinensis</name>
    <name type="common">Chinese tree shrew</name>
    <name type="synonym">Tupaia belangeri chinensis</name>
    <dbReference type="NCBI Taxonomy" id="246437"/>
    <lineage>
        <taxon>Eukaryota</taxon>
        <taxon>Metazoa</taxon>
        <taxon>Chordata</taxon>
        <taxon>Craniata</taxon>
        <taxon>Vertebrata</taxon>
        <taxon>Euteleostomi</taxon>
        <taxon>Mammalia</taxon>
        <taxon>Eutheria</taxon>
        <taxon>Euarchontoglires</taxon>
        <taxon>Scandentia</taxon>
        <taxon>Tupaiidae</taxon>
        <taxon>Tupaia</taxon>
    </lineage>
</organism>
<dbReference type="InParanoid" id="L9L5C1"/>
<accession>L9L5C1</accession>
<evidence type="ECO:0000313" key="2">
    <source>
        <dbReference type="Proteomes" id="UP000011518"/>
    </source>
</evidence>
<gene>
    <name evidence="1" type="ORF">TREES_T100020306</name>
</gene>